<accession>A0ABT5IG19</accession>
<dbReference type="InterPro" id="IPR036291">
    <property type="entry name" value="NAD(P)-bd_dom_sf"/>
</dbReference>
<dbReference type="SUPFAM" id="SSF51735">
    <property type="entry name" value="NAD(P)-binding Rossmann-fold domains"/>
    <property type="match status" value="1"/>
</dbReference>
<gene>
    <name evidence="2" type="ORF">PQU94_12690</name>
</gene>
<evidence type="ECO:0000313" key="2">
    <source>
        <dbReference type="EMBL" id="MDC7695137.1"/>
    </source>
</evidence>
<dbReference type="InterPro" id="IPR001509">
    <property type="entry name" value="Epimerase_deHydtase"/>
</dbReference>
<sequence length="286" mass="31505">MSKILVIGATSLVGQRLRDIVPQAAFTTRKPKQPNDLFLDLMHPQAFEGEGFAHVIVTSPLWLISEAVLEALWAQGMKRIVAFSSTSRFSKTYSPQPEERRVVELLSEAEARIEAFCATHDVDWTILRPTLIYDEGRDQNVSRIAATIDRLGVFPVCGRASGLRQPVHARDLAQAALGVLSTDATANRAYDLSGGETLSYREMVARIFASKGRPARILSLPEWAWRLGFGVLGVLRPGSALKGNVHMALRMNTDLVFDHTAARRDFGYDPGIFKPEFTAGADPRGS</sequence>
<dbReference type="EMBL" id="JAQQKW010000007">
    <property type="protein sequence ID" value="MDC7695137.1"/>
    <property type="molecule type" value="Genomic_DNA"/>
</dbReference>
<dbReference type="Pfam" id="PF01370">
    <property type="entry name" value="Epimerase"/>
    <property type="match status" value="1"/>
</dbReference>
<dbReference type="Proteomes" id="UP001216595">
    <property type="component" value="Unassembled WGS sequence"/>
</dbReference>
<dbReference type="PANTHER" id="PTHR43162">
    <property type="match status" value="1"/>
</dbReference>
<evidence type="ECO:0000313" key="3">
    <source>
        <dbReference type="Proteomes" id="UP001216595"/>
    </source>
</evidence>
<dbReference type="Gene3D" id="3.40.50.720">
    <property type="entry name" value="NAD(P)-binding Rossmann-like Domain"/>
    <property type="match status" value="1"/>
</dbReference>
<reference evidence="2 3" key="1">
    <citation type="submission" date="2023-01" db="EMBL/GenBank/DDBJ databases">
        <title>Novel species of the genus Asticcacaulis isolated from rivers.</title>
        <authorList>
            <person name="Lu H."/>
        </authorList>
    </citation>
    <scope>NUCLEOTIDE SEQUENCE [LARGE SCALE GENOMIC DNA]</scope>
    <source>
        <strain evidence="2 3">DXS10W</strain>
    </source>
</reference>
<keyword evidence="3" id="KW-1185">Reference proteome</keyword>
<dbReference type="InterPro" id="IPR051604">
    <property type="entry name" value="Ergot_Alk_Oxidoreductase"/>
</dbReference>
<name>A0ABT5IG19_9CAUL</name>
<proteinExistence type="predicted"/>
<evidence type="ECO:0000259" key="1">
    <source>
        <dbReference type="Pfam" id="PF01370"/>
    </source>
</evidence>
<organism evidence="2 3">
    <name type="scientific">Asticcacaulis currens</name>
    <dbReference type="NCBI Taxonomy" id="2984210"/>
    <lineage>
        <taxon>Bacteria</taxon>
        <taxon>Pseudomonadati</taxon>
        <taxon>Pseudomonadota</taxon>
        <taxon>Alphaproteobacteria</taxon>
        <taxon>Caulobacterales</taxon>
        <taxon>Caulobacteraceae</taxon>
        <taxon>Asticcacaulis</taxon>
    </lineage>
</organism>
<dbReference type="RefSeq" id="WP_272741820.1">
    <property type="nucleotide sequence ID" value="NZ_JAQQKW010000007.1"/>
</dbReference>
<dbReference type="PANTHER" id="PTHR43162:SF1">
    <property type="entry name" value="PRESTALK A DIFFERENTIATION PROTEIN A"/>
    <property type="match status" value="1"/>
</dbReference>
<feature type="domain" description="NAD-dependent epimerase/dehydratase" evidence="1">
    <location>
        <begin position="64"/>
        <end position="190"/>
    </location>
</feature>
<protein>
    <submittedName>
        <fullName evidence="2">NAD-dependent epimerase/dehydratase family protein</fullName>
    </submittedName>
</protein>
<comment type="caution">
    <text evidence="2">The sequence shown here is derived from an EMBL/GenBank/DDBJ whole genome shotgun (WGS) entry which is preliminary data.</text>
</comment>